<proteinExistence type="predicted"/>
<dbReference type="STRING" id="1798649.A3B13_02095"/>
<accession>A0A1G2CFE5</accession>
<sequence>MAQLTKKQIKRQDFVDNEIFELIQRLMPSVKIKWDIEMIGNIRDSMRIQIVDKQKLTSETKFYPYLKI</sequence>
<name>A0A1G2CFE5_9BACT</name>
<reference evidence="1 2" key="1">
    <citation type="journal article" date="2016" name="Nat. Commun.">
        <title>Thousands of microbial genomes shed light on interconnected biogeochemical processes in an aquifer system.</title>
        <authorList>
            <person name="Anantharaman K."/>
            <person name="Brown C.T."/>
            <person name="Hug L.A."/>
            <person name="Sharon I."/>
            <person name="Castelle C.J."/>
            <person name="Probst A.J."/>
            <person name="Thomas B.C."/>
            <person name="Singh A."/>
            <person name="Wilkins M.J."/>
            <person name="Karaoz U."/>
            <person name="Brodie E.L."/>
            <person name="Williams K.H."/>
            <person name="Hubbard S.S."/>
            <person name="Banfield J.F."/>
        </authorList>
    </citation>
    <scope>NUCLEOTIDE SEQUENCE [LARGE SCALE GENOMIC DNA]</scope>
</reference>
<gene>
    <name evidence="1" type="ORF">A3B13_02095</name>
</gene>
<dbReference type="Proteomes" id="UP000176287">
    <property type="component" value="Unassembled WGS sequence"/>
</dbReference>
<organism evidence="1 2">
    <name type="scientific">Candidatus Liptonbacteria bacterium RIFCSPLOWO2_01_FULL_45_15</name>
    <dbReference type="NCBI Taxonomy" id="1798649"/>
    <lineage>
        <taxon>Bacteria</taxon>
        <taxon>Candidatus Liptoniibacteriota</taxon>
    </lineage>
</organism>
<dbReference type="EMBL" id="MHKZ01000032">
    <property type="protein sequence ID" value="OGY99956.1"/>
    <property type="molecule type" value="Genomic_DNA"/>
</dbReference>
<evidence type="ECO:0000313" key="2">
    <source>
        <dbReference type="Proteomes" id="UP000176287"/>
    </source>
</evidence>
<evidence type="ECO:0000313" key="1">
    <source>
        <dbReference type="EMBL" id="OGY99956.1"/>
    </source>
</evidence>
<comment type="caution">
    <text evidence="1">The sequence shown here is derived from an EMBL/GenBank/DDBJ whole genome shotgun (WGS) entry which is preliminary data.</text>
</comment>
<protein>
    <submittedName>
        <fullName evidence="1">Uncharacterized protein</fullName>
    </submittedName>
</protein>
<dbReference type="AlphaFoldDB" id="A0A1G2CFE5"/>